<evidence type="ECO:0000256" key="2">
    <source>
        <dbReference type="ARBA" id="ARBA00005082"/>
    </source>
</evidence>
<dbReference type="Pfam" id="PF07837">
    <property type="entry name" value="FTCD_N"/>
    <property type="match status" value="1"/>
</dbReference>
<dbReference type="SMART" id="SM01222">
    <property type="entry name" value="FTCD_N"/>
    <property type="match status" value="1"/>
</dbReference>
<evidence type="ECO:0000256" key="6">
    <source>
        <dbReference type="ARBA" id="ARBA00022808"/>
    </source>
</evidence>
<sequence length="339" mass="36031">MEKIIECVPNFSEGRDKRVIEAIVHAAASMPGAYVLHTDSGEAANRTVVTFAGEPEAVAEAAFRAVKTAAERIDMRRQTGEHPRIGATDVLPLVPVRGVSLAECAGLARRLAERVGGELGIPVYCYEAAASAPYRKGLESCRRGEYEGLRAKLEDPAWRPDFGPAVWNESVARTGASVIGARNFLGAVNFNLAPTDDRAGDLAVAKAIAKEIRAASGSDWSLPGVKAIGWWIGEYGFAQVSTNLTDMRATGLAQAYGAVSAAARRYGRSVTGTEAIGLLPQWALDDAGRCFGDSGDGATAAAIRGLGLDTMRSQGRVFDPDEKIVERVLAAKMTRKVPR</sequence>
<evidence type="ECO:0000256" key="3">
    <source>
        <dbReference type="ARBA" id="ARBA00012252"/>
    </source>
</evidence>
<dbReference type="OrthoDB" id="9773217at2"/>
<dbReference type="PANTHER" id="PTHR12234">
    <property type="entry name" value="FORMIMINOTRANSFERASE-CYCLODEAMINASE"/>
    <property type="match status" value="1"/>
</dbReference>
<protein>
    <recommendedName>
        <fullName evidence="3">glutamate formimidoyltransferase</fullName>
        <ecNumber evidence="3">2.1.2.5</ecNumber>
    </recommendedName>
</protein>
<evidence type="ECO:0000256" key="4">
    <source>
        <dbReference type="ARBA" id="ARBA00022490"/>
    </source>
</evidence>
<keyword evidence="6" id="KW-0369">Histidine metabolism</keyword>
<dbReference type="PANTHER" id="PTHR12234:SF0">
    <property type="entry name" value="FORMIMIDOYLTRANSFERASE-CYCLODEAMINASE"/>
    <property type="match status" value="1"/>
</dbReference>
<dbReference type="AlphaFoldDB" id="A0A379MTQ8"/>
<feature type="domain" description="Formiminotransferase N-terminal subdomain" evidence="9">
    <location>
        <begin position="3"/>
        <end position="183"/>
    </location>
</feature>
<comment type="subcellular location">
    <subcellularLocation>
        <location evidence="1">Cytoplasm</location>
    </subcellularLocation>
</comment>
<dbReference type="InterPro" id="IPR022384">
    <property type="entry name" value="FormiminoTrfase_cat_dom_sf"/>
</dbReference>
<keyword evidence="11" id="KW-1185">Reference proteome</keyword>
<evidence type="ECO:0000313" key="11">
    <source>
        <dbReference type="Proteomes" id="UP000255233"/>
    </source>
</evidence>
<dbReference type="InterPro" id="IPR037064">
    <property type="entry name" value="Formiminotransferase_N_sf"/>
</dbReference>
<dbReference type="EMBL" id="UGVL01000001">
    <property type="protein sequence ID" value="SUE34945.1"/>
    <property type="molecule type" value="Genomic_DNA"/>
</dbReference>
<dbReference type="SMART" id="SM01221">
    <property type="entry name" value="FTCD"/>
    <property type="match status" value="1"/>
</dbReference>
<dbReference type="GO" id="GO:0005542">
    <property type="term" value="F:folic acid binding"/>
    <property type="evidence" value="ECO:0007669"/>
    <property type="project" value="UniProtKB-KW"/>
</dbReference>
<organism evidence="10 11">
    <name type="scientific">Rikenella microfusus</name>
    <dbReference type="NCBI Taxonomy" id="28139"/>
    <lineage>
        <taxon>Bacteria</taxon>
        <taxon>Pseudomonadati</taxon>
        <taxon>Bacteroidota</taxon>
        <taxon>Bacteroidia</taxon>
        <taxon>Bacteroidales</taxon>
        <taxon>Rikenellaceae</taxon>
        <taxon>Rikenella</taxon>
    </lineage>
</organism>
<dbReference type="Pfam" id="PF02971">
    <property type="entry name" value="FTCD"/>
    <property type="match status" value="1"/>
</dbReference>
<feature type="domain" description="Formiminotransferase C-terminal subdomain" evidence="8">
    <location>
        <begin position="184"/>
        <end position="328"/>
    </location>
</feature>
<evidence type="ECO:0000256" key="5">
    <source>
        <dbReference type="ARBA" id="ARBA00022679"/>
    </source>
</evidence>
<evidence type="ECO:0000259" key="8">
    <source>
        <dbReference type="SMART" id="SM01221"/>
    </source>
</evidence>
<dbReference type="GO" id="GO:0005737">
    <property type="term" value="C:cytoplasm"/>
    <property type="evidence" value="ECO:0007669"/>
    <property type="project" value="UniProtKB-SubCell"/>
</dbReference>
<keyword evidence="5 10" id="KW-0808">Transferase</keyword>
<evidence type="ECO:0000256" key="7">
    <source>
        <dbReference type="ARBA" id="ARBA00022954"/>
    </source>
</evidence>
<dbReference type="GO" id="GO:0019557">
    <property type="term" value="P:L-histidine catabolic process to glutamate and formate"/>
    <property type="evidence" value="ECO:0007669"/>
    <property type="project" value="UniProtKB-UniPathway"/>
</dbReference>
<dbReference type="SUPFAM" id="SSF55116">
    <property type="entry name" value="Formiminotransferase domain of formiminotransferase-cyclodeaminase"/>
    <property type="match status" value="2"/>
</dbReference>
<dbReference type="Gene3D" id="3.30.70.670">
    <property type="entry name" value="Formiminotransferase, C-terminal subdomain"/>
    <property type="match status" value="1"/>
</dbReference>
<accession>A0A379MTQ8</accession>
<dbReference type="InterPro" id="IPR013802">
    <property type="entry name" value="Formiminotransferase_C"/>
</dbReference>
<keyword evidence="4" id="KW-0963">Cytoplasm</keyword>
<evidence type="ECO:0000259" key="9">
    <source>
        <dbReference type="SMART" id="SM01222"/>
    </source>
</evidence>
<name>A0A379MTQ8_9BACT</name>
<dbReference type="InterPro" id="IPR037070">
    <property type="entry name" value="Formiminotransferase_C_sf"/>
</dbReference>
<dbReference type="RefSeq" id="WP_051214442.1">
    <property type="nucleotide sequence ID" value="NZ_UGVL01000001.1"/>
</dbReference>
<dbReference type="Proteomes" id="UP000255233">
    <property type="component" value="Unassembled WGS sequence"/>
</dbReference>
<reference evidence="10 11" key="1">
    <citation type="submission" date="2018-06" db="EMBL/GenBank/DDBJ databases">
        <authorList>
            <consortium name="Pathogen Informatics"/>
            <person name="Doyle S."/>
        </authorList>
    </citation>
    <scope>NUCLEOTIDE SEQUENCE [LARGE SCALE GENOMIC DNA]</scope>
    <source>
        <strain evidence="10 11">NCTC11190</strain>
    </source>
</reference>
<dbReference type="GO" id="GO:0019556">
    <property type="term" value="P:L-histidine catabolic process to glutamate and formamide"/>
    <property type="evidence" value="ECO:0007669"/>
    <property type="project" value="UniProtKB-UniPathway"/>
</dbReference>
<dbReference type="UniPathway" id="UPA00379">
    <property type="reaction ID" value="UER00555"/>
</dbReference>
<evidence type="ECO:0000256" key="1">
    <source>
        <dbReference type="ARBA" id="ARBA00004496"/>
    </source>
</evidence>
<dbReference type="InterPro" id="IPR012886">
    <property type="entry name" value="Formiminotransferase_N"/>
</dbReference>
<gene>
    <name evidence="10" type="ORF">NCTC11190_02186</name>
</gene>
<keyword evidence="7" id="KW-0290">Folate-binding</keyword>
<dbReference type="InterPro" id="IPR051623">
    <property type="entry name" value="FTCD"/>
</dbReference>
<evidence type="ECO:0000313" key="10">
    <source>
        <dbReference type="EMBL" id="SUE34945.1"/>
    </source>
</evidence>
<proteinExistence type="predicted"/>
<dbReference type="InterPro" id="IPR004227">
    <property type="entry name" value="Formiminotransferase_cat"/>
</dbReference>
<dbReference type="Gene3D" id="3.30.990.10">
    <property type="entry name" value="Formiminotransferase, N-terminal subdomain"/>
    <property type="match status" value="1"/>
</dbReference>
<dbReference type="GO" id="GO:0030409">
    <property type="term" value="F:glutamate formimidoyltransferase activity"/>
    <property type="evidence" value="ECO:0007669"/>
    <property type="project" value="UniProtKB-EC"/>
</dbReference>
<dbReference type="EC" id="2.1.2.5" evidence="3"/>
<comment type="pathway">
    <text evidence="2">Amino-acid degradation; L-histidine degradation into L-glutamate; L-glutamate from N-formimidoyl-L-glutamate (transferase route): step 1/1.</text>
</comment>
<dbReference type="NCBIfam" id="TIGR02024">
    <property type="entry name" value="FtcD"/>
    <property type="match status" value="1"/>
</dbReference>
<dbReference type="STRING" id="880526.GCA_000427365_01632"/>